<accession>A0A350P7Q9</accession>
<organism evidence="3 4">
    <name type="scientific">Alteromonas australica</name>
    <dbReference type="NCBI Taxonomy" id="589873"/>
    <lineage>
        <taxon>Bacteria</taxon>
        <taxon>Pseudomonadati</taxon>
        <taxon>Pseudomonadota</taxon>
        <taxon>Gammaproteobacteria</taxon>
        <taxon>Alteromonadales</taxon>
        <taxon>Alteromonadaceae</taxon>
        <taxon>Alteromonas/Salinimonas group</taxon>
        <taxon>Alteromonas</taxon>
    </lineage>
</organism>
<dbReference type="Pfam" id="PF13476">
    <property type="entry name" value="AAA_23"/>
    <property type="match status" value="1"/>
</dbReference>
<dbReference type="AlphaFoldDB" id="A0A350P7Q9"/>
<comment type="caution">
    <text evidence="3">The sequence shown here is derived from an EMBL/GenBank/DDBJ whole genome shotgun (WGS) entry which is preliminary data.</text>
</comment>
<gene>
    <name evidence="3" type="ORF">DCW74_16525</name>
</gene>
<feature type="coiled-coil region" evidence="1">
    <location>
        <begin position="420"/>
        <end position="451"/>
    </location>
</feature>
<dbReference type="GO" id="GO:0016887">
    <property type="term" value="F:ATP hydrolysis activity"/>
    <property type="evidence" value="ECO:0007669"/>
    <property type="project" value="InterPro"/>
</dbReference>
<evidence type="ECO:0000313" key="4">
    <source>
        <dbReference type="Proteomes" id="UP000263517"/>
    </source>
</evidence>
<sequence length="659" mass="76221">MGYLRINKVVYSGQKYHFESQEFNKNIVVIEGDNGTGKSTLFNLIYYGLGGEVQSFDKSSDVKHLQITSDLDNYVDLFVTISRNSFVLRRYIGDNDITITPYTIELKKLNDKAEPEKTLNLDTENTLNLKVNRNVKNDHIFSDWILDQLGIAVVELFHGYSNFKVNFNNLLRLIYHDQQPDPENIYKKLDNKSALVADSEVLRKAIFELLIGKSYSDYYDAIVNEKRLAKEKSIAKSLVDEYSLIADKMRKSDELKKNTSFLNAEIKNQEARLEKLHAARLAFKNNRSKDSTIAPAIEATKSQIITNELSLSSRKEKLISLLNERQDLESILTETQREISQIQKVIFSHDQLNLFTADTCPYCLGKVERAEGHCVCGSPVEEERYERFFYTSQEYKEILRAKIKTLKTIKLAYNGCNEEITEVKKSISVLENKIQELRSQLEANLNKIDQKVDIESLNDIDDRILDVREEINNLYQLLEIETKLKSLQDDYDAKRDSAKKAELYRKGLEVKAQLDITDKVKEFSNIYNRLVVDTLPECRSARIKLEDYLPSINEGEYREASSRVSIRLMYYLTLMHLSLKNDDVSFPKFLMIDTPETAGIELKNLINCISKFEELDEYGKDYQVILATGLGKYPESLKDNRVLFMPSKQKQHMLLREVN</sequence>
<protein>
    <recommendedName>
        <fullName evidence="2">Rad50/SbcC-type AAA domain-containing protein</fullName>
    </recommendedName>
</protein>
<name>A0A350P7Q9_9ALTE</name>
<dbReference type="SUPFAM" id="SSF52540">
    <property type="entry name" value="P-loop containing nucleoside triphosphate hydrolases"/>
    <property type="match status" value="1"/>
</dbReference>
<dbReference type="GO" id="GO:0006302">
    <property type="term" value="P:double-strand break repair"/>
    <property type="evidence" value="ECO:0007669"/>
    <property type="project" value="InterPro"/>
</dbReference>
<keyword evidence="1" id="KW-0175">Coiled coil</keyword>
<dbReference type="Gene3D" id="3.40.50.300">
    <property type="entry name" value="P-loop containing nucleotide triphosphate hydrolases"/>
    <property type="match status" value="1"/>
</dbReference>
<evidence type="ECO:0000313" key="3">
    <source>
        <dbReference type="EMBL" id="HAW77326.1"/>
    </source>
</evidence>
<evidence type="ECO:0000256" key="1">
    <source>
        <dbReference type="SAM" id="Coils"/>
    </source>
</evidence>
<reference evidence="3 4" key="1">
    <citation type="journal article" date="2018" name="Nat. Biotechnol.">
        <title>A standardized bacterial taxonomy based on genome phylogeny substantially revises the tree of life.</title>
        <authorList>
            <person name="Parks D.H."/>
            <person name="Chuvochina M."/>
            <person name="Waite D.W."/>
            <person name="Rinke C."/>
            <person name="Skarshewski A."/>
            <person name="Chaumeil P.A."/>
            <person name="Hugenholtz P."/>
        </authorList>
    </citation>
    <scope>NUCLEOTIDE SEQUENCE [LARGE SCALE GENOMIC DNA]</scope>
    <source>
        <strain evidence="3">UBA11978</strain>
    </source>
</reference>
<dbReference type="Proteomes" id="UP000263517">
    <property type="component" value="Unassembled WGS sequence"/>
</dbReference>
<dbReference type="InterPro" id="IPR038729">
    <property type="entry name" value="Rad50/SbcC_AAA"/>
</dbReference>
<dbReference type="RefSeq" id="WP_156085780.1">
    <property type="nucleotide sequence ID" value="NZ_CALBIY010000053.1"/>
</dbReference>
<feature type="domain" description="Rad50/SbcC-type AAA" evidence="2">
    <location>
        <begin position="21"/>
        <end position="274"/>
    </location>
</feature>
<evidence type="ECO:0000259" key="2">
    <source>
        <dbReference type="Pfam" id="PF13476"/>
    </source>
</evidence>
<dbReference type="EMBL" id="DNAN01000582">
    <property type="protein sequence ID" value="HAW77326.1"/>
    <property type="molecule type" value="Genomic_DNA"/>
</dbReference>
<feature type="coiled-coil region" evidence="1">
    <location>
        <begin position="252"/>
        <end position="286"/>
    </location>
</feature>
<proteinExistence type="predicted"/>
<dbReference type="InterPro" id="IPR027417">
    <property type="entry name" value="P-loop_NTPase"/>
</dbReference>
<feature type="coiled-coil region" evidence="1">
    <location>
        <begin position="318"/>
        <end position="345"/>
    </location>
</feature>